<name>A0A0E9V1T4_ANGAN</name>
<protein>
    <submittedName>
        <fullName evidence="1">Uncharacterized protein</fullName>
    </submittedName>
</protein>
<accession>A0A0E9V1T4</accession>
<dbReference type="EMBL" id="GBXM01037359">
    <property type="protein sequence ID" value="JAH71218.1"/>
    <property type="molecule type" value="Transcribed_RNA"/>
</dbReference>
<proteinExistence type="predicted"/>
<reference evidence="1" key="2">
    <citation type="journal article" date="2015" name="Fish Shellfish Immunol.">
        <title>Early steps in the European eel (Anguilla anguilla)-Vibrio vulnificus interaction in the gills: Role of the RtxA13 toxin.</title>
        <authorList>
            <person name="Callol A."/>
            <person name="Pajuelo D."/>
            <person name="Ebbesson L."/>
            <person name="Teles M."/>
            <person name="MacKenzie S."/>
            <person name="Amaro C."/>
        </authorList>
    </citation>
    <scope>NUCLEOTIDE SEQUENCE</scope>
</reference>
<evidence type="ECO:0000313" key="1">
    <source>
        <dbReference type="EMBL" id="JAH71218.1"/>
    </source>
</evidence>
<reference evidence="1" key="1">
    <citation type="submission" date="2014-11" db="EMBL/GenBank/DDBJ databases">
        <authorList>
            <person name="Amaro Gonzalez C."/>
        </authorList>
    </citation>
    <scope>NUCLEOTIDE SEQUENCE</scope>
</reference>
<sequence length="11" mass="1124">MVILLTGSPPP</sequence>
<organism evidence="1">
    <name type="scientific">Anguilla anguilla</name>
    <name type="common">European freshwater eel</name>
    <name type="synonym">Muraena anguilla</name>
    <dbReference type="NCBI Taxonomy" id="7936"/>
    <lineage>
        <taxon>Eukaryota</taxon>
        <taxon>Metazoa</taxon>
        <taxon>Chordata</taxon>
        <taxon>Craniata</taxon>
        <taxon>Vertebrata</taxon>
        <taxon>Euteleostomi</taxon>
        <taxon>Actinopterygii</taxon>
        <taxon>Neopterygii</taxon>
        <taxon>Teleostei</taxon>
        <taxon>Anguilliformes</taxon>
        <taxon>Anguillidae</taxon>
        <taxon>Anguilla</taxon>
    </lineage>
</organism>